<keyword evidence="2" id="KW-1185">Reference proteome</keyword>
<dbReference type="EMBL" id="CAUYUJ010014337">
    <property type="protein sequence ID" value="CAK0839963.1"/>
    <property type="molecule type" value="Genomic_DNA"/>
</dbReference>
<dbReference type="Proteomes" id="UP001189429">
    <property type="component" value="Unassembled WGS sequence"/>
</dbReference>
<name>A0ABN9T4N9_9DINO</name>
<comment type="caution">
    <text evidence="1">The sequence shown here is derived from an EMBL/GenBank/DDBJ whole genome shotgun (WGS) entry which is preliminary data.</text>
</comment>
<organism evidence="1 2">
    <name type="scientific">Prorocentrum cordatum</name>
    <dbReference type="NCBI Taxonomy" id="2364126"/>
    <lineage>
        <taxon>Eukaryota</taxon>
        <taxon>Sar</taxon>
        <taxon>Alveolata</taxon>
        <taxon>Dinophyceae</taxon>
        <taxon>Prorocentrales</taxon>
        <taxon>Prorocentraceae</taxon>
        <taxon>Prorocentrum</taxon>
    </lineage>
</organism>
<evidence type="ECO:0000313" key="2">
    <source>
        <dbReference type="Proteomes" id="UP001189429"/>
    </source>
</evidence>
<reference evidence="1" key="1">
    <citation type="submission" date="2023-10" db="EMBL/GenBank/DDBJ databases">
        <authorList>
            <person name="Chen Y."/>
            <person name="Shah S."/>
            <person name="Dougan E. K."/>
            <person name="Thang M."/>
            <person name="Chan C."/>
        </authorList>
    </citation>
    <scope>NUCLEOTIDE SEQUENCE [LARGE SCALE GENOMIC DNA]</scope>
</reference>
<evidence type="ECO:0000313" key="1">
    <source>
        <dbReference type="EMBL" id="CAK0839963.1"/>
    </source>
</evidence>
<feature type="non-terminal residue" evidence="1">
    <location>
        <position position="1"/>
    </location>
</feature>
<protein>
    <submittedName>
        <fullName evidence="1">Uncharacterized protein</fullName>
    </submittedName>
</protein>
<gene>
    <name evidence="1" type="ORF">PCOR1329_LOCUS35513</name>
</gene>
<feature type="non-terminal residue" evidence="1">
    <location>
        <position position="53"/>
    </location>
</feature>
<accession>A0ABN9T4N9</accession>
<sequence>GPLAEVASGLRAALVQPLAGAAAEDVSRQGLLRRRRAVRAPGWRRRRRRRRRR</sequence>
<proteinExistence type="predicted"/>